<dbReference type="Gene3D" id="2.60.120.10">
    <property type="entry name" value="Jelly Rolls"/>
    <property type="match status" value="1"/>
</dbReference>
<gene>
    <name evidence="2" type="ORF">A6E04_17910</name>
</gene>
<dbReference type="AlphaFoldDB" id="A0A1B9NV03"/>
<name>A0A1B9NV03_ALILO</name>
<dbReference type="SUPFAM" id="SSF51206">
    <property type="entry name" value="cAMP-binding domain-like"/>
    <property type="match status" value="1"/>
</dbReference>
<proteinExistence type="predicted"/>
<dbReference type="RefSeq" id="WP_023604025.1">
    <property type="nucleotide sequence ID" value="NZ_CAWMPN010000026.1"/>
</dbReference>
<protein>
    <submittedName>
        <fullName evidence="2">Crp/Fnr family transcriptional regulator</fullName>
    </submittedName>
</protein>
<evidence type="ECO:0000313" key="3">
    <source>
        <dbReference type="Proteomes" id="UP000093523"/>
    </source>
</evidence>
<dbReference type="OrthoDB" id="9798104at2"/>
<evidence type="ECO:0000259" key="1">
    <source>
        <dbReference type="Pfam" id="PF00027"/>
    </source>
</evidence>
<dbReference type="STRING" id="688.A6E04_17910"/>
<sequence length="190" mass="22451">MLNDFINRLQCYDFTAKEIEVLISKTKQTQLASKQIITKQDDMTDNLYFLIDGICHASYLTEHGKQFSKEFYWQGDWIICFESLVNNQTSPYTLETITPVTLLSIPISFLKTWRAQSHPFYLQLLETQLMYKEKKERFMLLYSPQEKYQIFCQTYPALIEKLTDYQIAAYLGITHISLSRIKGRIKNKLT</sequence>
<accession>A0A1B9NV03</accession>
<dbReference type="InterPro" id="IPR018490">
    <property type="entry name" value="cNMP-bd_dom_sf"/>
</dbReference>
<organism evidence="2 3">
    <name type="scientific">Aliivibrio logei</name>
    <name type="common">Vibrio logei</name>
    <dbReference type="NCBI Taxonomy" id="688"/>
    <lineage>
        <taxon>Bacteria</taxon>
        <taxon>Pseudomonadati</taxon>
        <taxon>Pseudomonadota</taxon>
        <taxon>Gammaproteobacteria</taxon>
        <taxon>Vibrionales</taxon>
        <taxon>Vibrionaceae</taxon>
        <taxon>Aliivibrio</taxon>
    </lineage>
</organism>
<dbReference type="EMBL" id="MAJU01000026">
    <property type="protein sequence ID" value="OCH17877.1"/>
    <property type="molecule type" value="Genomic_DNA"/>
</dbReference>
<evidence type="ECO:0000313" key="2">
    <source>
        <dbReference type="EMBL" id="OCH17877.1"/>
    </source>
</evidence>
<dbReference type="Proteomes" id="UP000093523">
    <property type="component" value="Unassembled WGS sequence"/>
</dbReference>
<dbReference type="InterPro" id="IPR014710">
    <property type="entry name" value="RmlC-like_jellyroll"/>
</dbReference>
<feature type="domain" description="Cyclic nucleotide-binding" evidence="1">
    <location>
        <begin position="30"/>
        <end position="110"/>
    </location>
</feature>
<dbReference type="InterPro" id="IPR000595">
    <property type="entry name" value="cNMP-bd_dom"/>
</dbReference>
<comment type="caution">
    <text evidence="2">The sequence shown here is derived from an EMBL/GenBank/DDBJ whole genome shotgun (WGS) entry which is preliminary data.</text>
</comment>
<dbReference type="Pfam" id="PF00027">
    <property type="entry name" value="cNMP_binding"/>
    <property type="match status" value="1"/>
</dbReference>
<reference evidence="2 3" key="1">
    <citation type="submission" date="2016-06" db="EMBL/GenBank/DDBJ databases">
        <authorList>
            <person name="Kjaerup R.B."/>
            <person name="Dalgaard T.S."/>
            <person name="Juul-Madsen H.R."/>
        </authorList>
    </citation>
    <scope>NUCLEOTIDE SEQUENCE [LARGE SCALE GENOMIC DNA]</scope>
    <source>
        <strain evidence="2 3">1S159</strain>
    </source>
</reference>
<dbReference type="CDD" id="cd00038">
    <property type="entry name" value="CAP_ED"/>
    <property type="match status" value="1"/>
</dbReference>